<accession>A0ABV2FIS8</accession>
<comment type="caution">
    <text evidence="1">The sequence shown here is derived from an EMBL/GenBank/DDBJ whole genome shotgun (WGS) entry which is preliminary data.</text>
</comment>
<reference evidence="1 2" key="1">
    <citation type="submission" date="2024-06" db="EMBL/GenBank/DDBJ databases">
        <title>Genomic Encyclopedia of Type Strains, Phase IV (KMG-IV): sequencing the most valuable type-strain genomes for metagenomic binning, comparative biology and taxonomic classification.</title>
        <authorList>
            <person name="Goeker M."/>
        </authorList>
    </citation>
    <scope>NUCLEOTIDE SEQUENCE [LARGE SCALE GENOMIC DNA]</scope>
    <source>
        <strain evidence="1 2">DSM 28303</strain>
    </source>
</reference>
<evidence type="ECO:0000313" key="1">
    <source>
        <dbReference type="EMBL" id="MET3558457.1"/>
    </source>
</evidence>
<dbReference type="Proteomes" id="UP001549122">
    <property type="component" value="Unassembled WGS sequence"/>
</dbReference>
<sequence>MPLIMTFTSPMTLEDLIDRYYSDGLTNIDHILHFEETPQVWTVDEDSQMGDTIFFTCAENAVAHMARLVAEIASFEGQVEDFDQVLAYAKNQQNLYETYAGQLLAVGRLASPPFQRESPGYAFAAWSNPWYAKVSDFRRLTQPLPVSAFSDFIIFSETSSRTYLTDDQYHQLSLFVLGYLDFQLKLRED</sequence>
<keyword evidence="2" id="KW-1185">Reference proteome</keyword>
<dbReference type="RefSeq" id="WP_354365602.1">
    <property type="nucleotide sequence ID" value="NZ_JBEPLO010000017.1"/>
</dbReference>
<name>A0ABV2FIS8_9STRE</name>
<evidence type="ECO:0000313" key="2">
    <source>
        <dbReference type="Proteomes" id="UP001549122"/>
    </source>
</evidence>
<organism evidence="1 2">
    <name type="scientific">Streptococcus rupicaprae</name>
    <dbReference type="NCBI Taxonomy" id="759619"/>
    <lineage>
        <taxon>Bacteria</taxon>
        <taxon>Bacillati</taxon>
        <taxon>Bacillota</taxon>
        <taxon>Bacilli</taxon>
        <taxon>Lactobacillales</taxon>
        <taxon>Streptococcaceae</taxon>
        <taxon>Streptococcus</taxon>
    </lineage>
</organism>
<protein>
    <submittedName>
        <fullName evidence="1">Uncharacterized protein</fullName>
    </submittedName>
</protein>
<gene>
    <name evidence="1" type="ORF">ABID29_001582</name>
</gene>
<dbReference type="EMBL" id="JBEPLO010000017">
    <property type="protein sequence ID" value="MET3558457.1"/>
    <property type="molecule type" value="Genomic_DNA"/>
</dbReference>
<proteinExistence type="predicted"/>